<evidence type="ECO:0000256" key="4">
    <source>
        <dbReference type="ARBA" id="ARBA00022679"/>
    </source>
</evidence>
<dbReference type="Gene3D" id="3.90.550.10">
    <property type="entry name" value="Spore Coat Polysaccharide Biosynthesis Protein SpsA, Chain A"/>
    <property type="match status" value="1"/>
</dbReference>
<evidence type="ECO:0000256" key="6">
    <source>
        <dbReference type="ARBA" id="ARBA00022989"/>
    </source>
</evidence>
<dbReference type="InterPro" id="IPR001173">
    <property type="entry name" value="Glyco_trans_2-like"/>
</dbReference>
<dbReference type="GO" id="GO:0000271">
    <property type="term" value="P:polysaccharide biosynthetic process"/>
    <property type="evidence" value="ECO:0007669"/>
    <property type="project" value="InterPro"/>
</dbReference>
<dbReference type="InterPro" id="IPR039528">
    <property type="entry name" value="DPM1-like"/>
</dbReference>
<keyword evidence="3" id="KW-0328">Glycosyltransferase</keyword>
<proteinExistence type="inferred from homology"/>
<dbReference type="GO" id="GO:0009247">
    <property type="term" value="P:glycolipid biosynthetic process"/>
    <property type="evidence" value="ECO:0007669"/>
    <property type="project" value="TreeGrafter"/>
</dbReference>
<dbReference type="Proteomes" id="UP001217500">
    <property type="component" value="Chromosome"/>
</dbReference>
<keyword evidence="12" id="KW-1185">Reference proteome</keyword>
<dbReference type="InterPro" id="IPR029044">
    <property type="entry name" value="Nucleotide-diphossugar_trans"/>
</dbReference>
<sequence>MTVTTETKDAMASVRPIRVSIVSPTYNERGNVGELARRLDAVLGATGWEVIFVDDDSPDGTAALVHEMGRADPRVRCLHRVGRRGLSSAVVEGALAASGDLVVVIDADLQHDETIIPKMLVHFDDAAVDLVVGSRHVEGGGLGEWGAARVGISQFATVLAKFVLKADISDPMSGFFAFRRDLMVEALPNLSSIGFKILLDMITSVNRRLTVREVGYVFRNRIEGESKLDNKVIWDFLMLLADKSVGRYIPVRFLSFSAVGTVGLVVHFAVLTLMFKLMGLPFFWGQTAATFVAMTTNFLMNNELTYSDRKLRGRAMLKGWASFVAACSIGAVANVGVAEFLYAGDAEWALSALAGIVVGTVWNYVATAWFTWGRK</sequence>
<dbReference type="GO" id="GO:0016020">
    <property type="term" value="C:membrane"/>
    <property type="evidence" value="ECO:0007669"/>
    <property type="project" value="UniProtKB-SubCell"/>
</dbReference>
<dbReference type="EMBL" id="CP116805">
    <property type="protein sequence ID" value="WCL54830.1"/>
    <property type="molecule type" value="Genomic_DNA"/>
</dbReference>
<evidence type="ECO:0000256" key="5">
    <source>
        <dbReference type="ARBA" id="ARBA00022692"/>
    </source>
</evidence>
<keyword evidence="7 8" id="KW-0472">Membrane</keyword>
<feature type="domain" description="GtrA/DPMS transmembrane" evidence="10">
    <location>
        <begin position="256"/>
        <end position="372"/>
    </location>
</feature>
<dbReference type="KEGG" id="gso:PH603_03535"/>
<organism evidence="11 12">
    <name type="scientific">Gimibacter soli</name>
    <dbReference type="NCBI Taxonomy" id="3024400"/>
    <lineage>
        <taxon>Bacteria</taxon>
        <taxon>Pseudomonadati</taxon>
        <taxon>Pseudomonadota</taxon>
        <taxon>Alphaproteobacteria</taxon>
        <taxon>Kordiimonadales</taxon>
        <taxon>Temperatibacteraceae</taxon>
        <taxon>Gimibacter</taxon>
    </lineage>
</organism>
<feature type="domain" description="Glycosyltransferase 2-like" evidence="9">
    <location>
        <begin position="20"/>
        <end position="182"/>
    </location>
</feature>
<evidence type="ECO:0000313" key="12">
    <source>
        <dbReference type="Proteomes" id="UP001217500"/>
    </source>
</evidence>
<dbReference type="Pfam" id="PF00535">
    <property type="entry name" value="Glycos_transf_2"/>
    <property type="match status" value="1"/>
</dbReference>
<evidence type="ECO:0000259" key="9">
    <source>
        <dbReference type="Pfam" id="PF00535"/>
    </source>
</evidence>
<evidence type="ECO:0000313" key="11">
    <source>
        <dbReference type="EMBL" id="WCL54830.1"/>
    </source>
</evidence>
<dbReference type="RefSeq" id="WP_289504558.1">
    <property type="nucleotide sequence ID" value="NZ_CP116805.1"/>
</dbReference>
<evidence type="ECO:0000259" key="10">
    <source>
        <dbReference type="Pfam" id="PF04138"/>
    </source>
</evidence>
<keyword evidence="4" id="KW-0808">Transferase</keyword>
<dbReference type="PANTHER" id="PTHR43398">
    <property type="entry name" value="DOLICHOL-PHOSPHATE MANNOSYLTRANSFERASE SUBUNIT 1"/>
    <property type="match status" value="1"/>
</dbReference>
<dbReference type="PANTHER" id="PTHR43398:SF1">
    <property type="entry name" value="DOLICHOL-PHOSPHATE MANNOSYLTRANSFERASE SUBUNIT 1"/>
    <property type="match status" value="1"/>
</dbReference>
<comment type="subcellular location">
    <subcellularLocation>
        <location evidence="1">Membrane</location>
        <topology evidence="1">Multi-pass membrane protein</topology>
    </subcellularLocation>
</comment>
<accession>A0AAE9XUK2</accession>
<feature type="transmembrane region" description="Helical" evidence="8">
    <location>
        <begin position="253"/>
        <end position="275"/>
    </location>
</feature>
<evidence type="ECO:0000256" key="3">
    <source>
        <dbReference type="ARBA" id="ARBA00022676"/>
    </source>
</evidence>
<gene>
    <name evidence="11" type="ORF">PH603_03535</name>
</gene>
<comment type="similarity">
    <text evidence="2">Belongs to the glycosyltransferase 2 family.</text>
</comment>
<keyword evidence="5 8" id="KW-0812">Transmembrane</keyword>
<dbReference type="AlphaFoldDB" id="A0AAE9XUK2"/>
<evidence type="ECO:0000256" key="8">
    <source>
        <dbReference type="SAM" id="Phobius"/>
    </source>
</evidence>
<dbReference type="Pfam" id="PF04138">
    <property type="entry name" value="GtrA_DPMS_TM"/>
    <property type="match status" value="1"/>
</dbReference>
<evidence type="ECO:0000256" key="1">
    <source>
        <dbReference type="ARBA" id="ARBA00004141"/>
    </source>
</evidence>
<feature type="transmembrane region" description="Helical" evidence="8">
    <location>
        <begin position="281"/>
        <end position="300"/>
    </location>
</feature>
<feature type="transmembrane region" description="Helical" evidence="8">
    <location>
        <begin position="320"/>
        <end position="342"/>
    </location>
</feature>
<feature type="transmembrane region" description="Helical" evidence="8">
    <location>
        <begin position="348"/>
        <end position="372"/>
    </location>
</feature>
<dbReference type="SUPFAM" id="SSF53448">
    <property type="entry name" value="Nucleotide-diphospho-sugar transferases"/>
    <property type="match status" value="1"/>
</dbReference>
<reference evidence="11" key="1">
    <citation type="submission" date="2023-01" db="EMBL/GenBank/DDBJ databases">
        <title>The genome sequence of Kordiimonadaceae bacterium 6D33.</title>
        <authorList>
            <person name="Liu Y."/>
        </authorList>
    </citation>
    <scope>NUCLEOTIDE SEQUENCE</scope>
    <source>
        <strain evidence="11">6D33</strain>
    </source>
</reference>
<evidence type="ECO:0000256" key="2">
    <source>
        <dbReference type="ARBA" id="ARBA00006739"/>
    </source>
</evidence>
<dbReference type="InterPro" id="IPR007267">
    <property type="entry name" value="GtrA_DPMS_TM"/>
</dbReference>
<protein>
    <submittedName>
        <fullName evidence="11">Glycosyltransferase family 2 protein</fullName>
    </submittedName>
</protein>
<dbReference type="GO" id="GO:0004582">
    <property type="term" value="F:dolichyl-phosphate beta-D-mannosyltransferase activity"/>
    <property type="evidence" value="ECO:0007669"/>
    <property type="project" value="InterPro"/>
</dbReference>
<dbReference type="CDD" id="cd06442">
    <property type="entry name" value="DPM1_like"/>
    <property type="match status" value="1"/>
</dbReference>
<keyword evidence="6 8" id="KW-1133">Transmembrane helix</keyword>
<evidence type="ECO:0000256" key="7">
    <source>
        <dbReference type="ARBA" id="ARBA00023136"/>
    </source>
</evidence>
<name>A0AAE9XUK2_9PROT</name>